<keyword evidence="6" id="KW-1185">Reference proteome</keyword>
<dbReference type="InterPro" id="IPR036388">
    <property type="entry name" value="WH-like_DNA-bd_sf"/>
</dbReference>
<evidence type="ECO:0000313" key="5">
    <source>
        <dbReference type="EMBL" id="ACS87210.1"/>
    </source>
</evidence>
<gene>
    <name evidence="5" type="ordered locus">Dd703_3450</name>
</gene>
<dbReference type="STRING" id="579405.Dd703_3450"/>
<dbReference type="InterPro" id="IPR000524">
    <property type="entry name" value="Tscrpt_reg_HTH_GntR"/>
</dbReference>
<dbReference type="InterPro" id="IPR011711">
    <property type="entry name" value="GntR_C"/>
</dbReference>
<evidence type="ECO:0000256" key="1">
    <source>
        <dbReference type="ARBA" id="ARBA00023015"/>
    </source>
</evidence>
<dbReference type="GO" id="GO:0003700">
    <property type="term" value="F:DNA-binding transcription factor activity"/>
    <property type="evidence" value="ECO:0007669"/>
    <property type="project" value="InterPro"/>
</dbReference>
<dbReference type="InterPro" id="IPR008920">
    <property type="entry name" value="TF_FadR/GntR_C"/>
</dbReference>
<dbReference type="RefSeq" id="WP_015855108.1">
    <property type="nucleotide sequence ID" value="NC_012880.1"/>
</dbReference>
<organism evidence="5 6">
    <name type="scientific">Musicola paradisiaca (strain Ech703)</name>
    <name type="common">Dickeya paradisiaca</name>
    <name type="synonym">Dickeya dadantii</name>
    <dbReference type="NCBI Taxonomy" id="579405"/>
    <lineage>
        <taxon>Bacteria</taxon>
        <taxon>Pseudomonadati</taxon>
        <taxon>Pseudomonadota</taxon>
        <taxon>Gammaproteobacteria</taxon>
        <taxon>Enterobacterales</taxon>
        <taxon>Pectobacteriaceae</taxon>
        <taxon>Musicola</taxon>
    </lineage>
</organism>
<reference evidence="5" key="1">
    <citation type="submission" date="2009-06" db="EMBL/GenBank/DDBJ databases">
        <title>Complete sequence of Dickeya dadantii Ech703.</title>
        <authorList>
            <consortium name="US DOE Joint Genome Institute"/>
            <person name="Lucas S."/>
            <person name="Copeland A."/>
            <person name="Lapidus A."/>
            <person name="Glavina del Rio T."/>
            <person name="Dalin E."/>
            <person name="Tice H."/>
            <person name="Bruce D."/>
            <person name="Goodwin L."/>
            <person name="Pitluck S."/>
            <person name="Chertkov O."/>
            <person name="Brettin T."/>
            <person name="Detter J.C."/>
            <person name="Han C."/>
            <person name="Larimer F."/>
            <person name="Land M."/>
            <person name="Hauser L."/>
            <person name="Kyrpides N."/>
            <person name="Mikhailova N."/>
            <person name="Balakrishnan V."/>
            <person name="Glasner J."/>
            <person name="Perna N.T."/>
        </authorList>
    </citation>
    <scope>NUCLEOTIDE SEQUENCE [LARGE SCALE GENOMIC DNA]</scope>
    <source>
        <strain evidence="5">Ech703</strain>
    </source>
</reference>
<dbReference type="Pfam" id="PF00392">
    <property type="entry name" value="GntR"/>
    <property type="match status" value="1"/>
</dbReference>
<accession>C6C3B2</accession>
<dbReference type="SMART" id="SM00345">
    <property type="entry name" value="HTH_GNTR"/>
    <property type="match status" value="1"/>
</dbReference>
<feature type="domain" description="HTH gntR-type" evidence="4">
    <location>
        <begin position="25"/>
        <end position="92"/>
    </location>
</feature>
<dbReference type="SUPFAM" id="SSF46785">
    <property type="entry name" value="Winged helix' DNA-binding domain"/>
    <property type="match status" value="1"/>
</dbReference>
<dbReference type="SUPFAM" id="SSF48008">
    <property type="entry name" value="GntR ligand-binding domain-like"/>
    <property type="match status" value="1"/>
</dbReference>
<dbReference type="SMART" id="SM00895">
    <property type="entry name" value="FCD"/>
    <property type="match status" value="1"/>
</dbReference>
<dbReference type="GO" id="GO:0003677">
    <property type="term" value="F:DNA binding"/>
    <property type="evidence" value="ECO:0007669"/>
    <property type="project" value="UniProtKB-KW"/>
</dbReference>
<dbReference type="PANTHER" id="PTHR43537:SF24">
    <property type="entry name" value="GLUCONATE OPERON TRANSCRIPTIONAL REPRESSOR"/>
    <property type="match status" value="1"/>
</dbReference>
<evidence type="ECO:0000256" key="2">
    <source>
        <dbReference type="ARBA" id="ARBA00023125"/>
    </source>
</evidence>
<sequence>MMTQEQRVKVVDEITPSGTAQETGVSLNELAYERFKQALITLRYKPGEYLNTAQVMNELELSRTPIIQAVHRLANEGLLQIIPRKGMMVAPLSLDDALELIEVRLVNELLCIRLVCQRCTQQDIALLRELNQQITAASQARDHVEMMTLDHQFHQQLSRIANNHILDDILRVLNARSQRFWATTLSREGHMQEVIDEHDAIISALEQQNSEAACAAAQAHILSFRHALLSN</sequence>
<dbReference type="EMBL" id="CP001654">
    <property type="protein sequence ID" value="ACS87210.1"/>
    <property type="molecule type" value="Genomic_DNA"/>
</dbReference>
<proteinExistence type="predicted"/>
<protein>
    <submittedName>
        <fullName evidence="5">Transcriptional regulator, GntR family</fullName>
    </submittedName>
</protein>
<evidence type="ECO:0000313" key="6">
    <source>
        <dbReference type="Proteomes" id="UP000002734"/>
    </source>
</evidence>
<evidence type="ECO:0000259" key="4">
    <source>
        <dbReference type="PROSITE" id="PS50949"/>
    </source>
</evidence>
<dbReference type="Gene3D" id="1.10.10.10">
    <property type="entry name" value="Winged helix-like DNA-binding domain superfamily/Winged helix DNA-binding domain"/>
    <property type="match status" value="1"/>
</dbReference>
<dbReference type="eggNOG" id="COG1802">
    <property type="taxonomic scope" value="Bacteria"/>
</dbReference>
<evidence type="ECO:0000256" key="3">
    <source>
        <dbReference type="ARBA" id="ARBA00023163"/>
    </source>
</evidence>
<dbReference type="HOGENOM" id="CLU_017584_5_2_6"/>
<dbReference type="InterPro" id="IPR036390">
    <property type="entry name" value="WH_DNA-bd_sf"/>
</dbReference>
<dbReference type="PROSITE" id="PS50949">
    <property type="entry name" value="HTH_GNTR"/>
    <property type="match status" value="1"/>
</dbReference>
<dbReference type="AlphaFoldDB" id="C6C3B2"/>
<name>C6C3B2_MUSP7</name>
<dbReference type="Proteomes" id="UP000002734">
    <property type="component" value="Chromosome"/>
</dbReference>
<keyword evidence="1" id="KW-0805">Transcription regulation</keyword>
<dbReference type="PANTHER" id="PTHR43537">
    <property type="entry name" value="TRANSCRIPTIONAL REGULATOR, GNTR FAMILY"/>
    <property type="match status" value="1"/>
</dbReference>
<dbReference type="Gene3D" id="1.20.120.530">
    <property type="entry name" value="GntR ligand-binding domain-like"/>
    <property type="match status" value="1"/>
</dbReference>
<keyword evidence="3" id="KW-0804">Transcription</keyword>
<dbReference type="KEGG" id="dda:Dd703_3450"/>
<keyword evidence="2" id="KW-0238">DNA-binding</keyword>
<dbReference type="Pfam" id="PF07729">
    <property type="entry name" value="FCD"/>
    <property type="match status" value="1"/>
</dbReference>